<organism evidence="2 5">
    <name type="scientific">Medicago truncatula</name>
    <name type="common">Barrel medic</name>
    <name type="synonym">Medicago tribuloides</name>
    <dbReference type="NCBI Taxonomy" id="3880"/>
    <lineage>
        <taxon>Eukaryota</taxon>
        <taxon>Viridiplantae</taxon>
        <taxon>Streptophyta</taxon>
        <taxon>Embryophyta</taxon>
        <taxon>Tracheophyta</taxon>
        <taxon>Spermatophyta</taxon>
        <taxon>Magnoliopsida</taxon>
        <taxon>eudicotyledons</taxon>
        <taxon>Gunneridae</taxon>
        <taxon>Pentapetalae</taxon>
        <taxon>rosids</taxon>
        <taxon>fabids</taxon>
        <taxon>Fabales</taxon>
        <taxon>Fabaceae</taxon>
        <taxon>Papilionoideae</taxon>
        <taxon>50 kb inversion clade</taxon>
        <taxon>NPAAA clade</taxon>
        <taxon>Hologalegina</taxon>
        <taxon>IRL clade</taxon>
        <taxon>Trifolieae</taxon>
        <taxon>Medicago</taxon>
    </lineage>
</organism>
<reference evidence="6" key="4">
    <citation type="journal article" date="2018" name="Nat. Plants">
        <title>Whole-genome landscape of Medicago truncatula symbiotic genes.</title>
        <authorList>
            <person name="Pecrix Y."/>
            <person name="Staton S.E."/>
            <person name="Sallet E."/>
            <person name="Lelandais-Briere C."/>
            <person name="Moreau S."/>
            <person name="Carrere S."/>
            <person name="Blein T."/>
            <person name="Jardinaud M.F."/>
            <person name="Latrasse D."/>
            <person name="Zouine M."/>
            <person name="Zahm M."/>
            <person name="Kreplak J."/>
            <person name="Mayjonade B."/>
            <person name="Satge C."/>
            <person name="Perez M."/>
            <person name="Cauet S."/>
            <person name="Marande W."/>
            <person name="Chantry-Darmon C."/>
            <person name="Lopez-Roques C."/>
            <person name="Bouchez O."/>
            <person name="Berard A."/>
            <person name="Debelle F."/>
            <person name="Munos S."/>
            <person name="Bendahmane A."/>
            <person name="Berges H."/>
            <person name="Niebel A."/>
            <person name="Buitink J."/>
            <person name="Frugier F."/>
            <person name="Benhamed M."/>
            <person name="Crespi M."/>
            <person name="Gouzy J."/>
            <person name="Gamas P."/>
        </authorList>
    </citation>
    <scope>NUCLEOTIDE SEQUENCE [LARGE SCALE GENOMIC DNA]</scope>
    <source>
        <strain evidence="6">cv. Jemalong A17</strain>
    </source>
</reference>
<evidence type="ECO:0000313" key="3">
    <source>
        <dbReference type="EMBL" id="RHN56521.1"/>
    </source>
</evidence>
<evidence type="ECO:0000313" key="2">
    <source>
        <dbReference type="EMBL" id="AES98666.2"/>
    </source>
</evidence>
<evidence type="ECO:0000313" key="5">
    <source>
        <dbReference type="Proteomes" id="UP000002051"/>
    </source>
</evidence>
<proteinExistence type="predicted"/>
<evidence type="ECO:0000259" key="1">
    <source>
        <dbReference type="Pfam" id="PF26130"/>
    </source>
</evidence>
<evidence type="ECO:0000313" key="6">
    <source>
        <dbReference type="Proteomes" id="UP000265566"/>
    </source>
</evidence>
<accession>A0A0C3XNS9</accession>
<dbReference type="Gramene" id="rna31929">
    <property type="protein sequence ID" value="RHN56521.1"/>
    <property type="gene ID" value="gene31929"/>
</dbReference>
<dbReference type="EMBL" id="CM001221">
    <property type="protein sequence ID" value="AES98666.2"/>
    <property type="molecule type" value="Genomic_DNA"/>
</dbReference>
<name>G7JZJ7_MEDTR</name>
<accession>G7JZJ7</accession>
<dbReference type="AlphaFoldDB" id="G7JZJ7"/>
<dbReference type="Pfam" id="PF26130">
    <property type="entry name" value="PB1-like"/>
    <property type="match status" value="1"/>
</dbReference>
<dbReference type="EMBL" id="PSQE01000005">
    <property type="protein sequence ID" value="RHN56521.1"/>
    <property type="molecule type" value="Genomic_DNA"/>
</dbReference>
<dbReference type="InterPro" id="IPR058594">
    <property type="entry name" value="PB1-like_dom_pln"/>
</dbReference>
<keyword evidence="5" id="KW-1185">Reference proteome</keyword>
<protein>
    <recommendedName>
        <fullName evidence="1">PB1-like domain-containing protein</fullName>
    </recommendedName>
</protein>
<dbReference type="HOGENOM" id="CLU_2267765_0_0_1"/>
<reference evidence="2 5" key="1">
    <citation type="journal article" date="2011" name="Nature">
        <title>The Medicago genome provides insight into the evolution of rhizobial symbioses.</title>
        <authorList>
            <person name="Young N.D."/>
            <person name="Debelle F."/>
            <person name="Oldroyd G.E."/>
            <person name="Geurts R."/>
            <person name="Cannon S.B."/>
            <person name="Udvardi M.K."/>
            <person name="Benedito V.A."/>
            <person name="Mayer K.F."/>
            <person name="Gouzy J."/>
            <person name="Schoof H."/>
            <person name="Van de Peer Y."/>
            <person name="Proost S."/>
            <person name="Cook D.R."/>
            <person name="Meyers B.C."/>
            <person name="Spannagl M."/>
            <person name="Cheung F."/>
            <person name="De Mita S."/>
            <person name="Krishnakumar V."/>
            <person name="Gundlach H."/>
            <person name="Zhou S."/>
            <person name="Mudge J."/>
            <person name="Bharti A.K."/>
            <person name="Murray J.D."/>
            <person name="Naoumkina M.A."/>
            <person name="Rosen B."/>
            <person name="Silverstein K.A."/>
            <person name="Tang H."/>
            <person name="Rombauts S."/>
            <person name="Zhao P.X."/>
            <person name="Zhou P."/>
            <person name="Barbe V."/>
            <person name="Bardou P."/>
            <person name="Bechner M."/>
            <person name="Bellec A."/>
            <person name="Berger A."/>
            <person name="Berges H."/>
            <person name="Bidwell S."/>
            <person name="Bisseling T."/>
            <person name="Choisne N."/>
            <person name="Couloux A."/>
            <person name="Denny R."/>
            <person name="Deshpande S."/>
            <person name="Dai X."/>
            <person name="Doyle J.J."/>
            <person name="Dudez A.M."/>
            <person name="Farmer A.D."/>
            <person name="Fouteau S."/>
            <person name="Franken C."/>
            <person name="Gibelin C."/>
            <person name="Gish J."/>
            <person name="Goldstein S."/>
            <person name="Gonzalez A.J."/>
            <person name="Green P.J."/>
            <person name="Hallab A."/>
            <person name="Hartog M."/>
            <person name="Hua A."/>
            <person name="Humphray S.J."/>
            <person name="Jeong D.H."/>
            <person name="Jing Y."/>
            <person name="Jocker A."/>
            <person name="Kenton S.M."/>
            <person name="Kim D.J."/>
            <person name="Klee K."/>
            <person name="Lai H."/>
            <person name="Lang C."/>
            <person name="Lin S."/>
            <person name="Macmil S.L."/>
            <person name="Magdelenat G."/>
            <person name="Matthews L."/>
            <person name="McCorrison J."/>
            <person name="Monaghan E.L."/>
            <person name="Mun J.H."/>
            <person name="Najar F.Z."/>
            <person name="Nicholson C."/>
            <person name="Noirot C."/>
            <person name="O'Bleness M."/>
            <person name="Paule C.R."/>
            <person name="Poulain J."/>
            <person name="Prion F."/>
            <person name="Qin B."/>
            <person name="Qu C."/>
            <person name="Retzel E.F."/>
            <person name="Riddle C."/>
            <person name="Sallet E."/>
            <person name="Samain S."/>
            <person name="Samson N."/>
            <person name="Sanders I."/>
            <person name="Saurat O."/>
            <person name="Scarpelli C."/>
            <person name="Schiex T."/>
            <person name="Segurens B."/>
            <person name="Severin A.J."/>
            <person name="Sherrier D.J."/>
            <person name="Shi R."/>
            <person name="Sims S."/>
            <person name="Singer S.R."/>
            <person name="Sinharoy S."/>
            <person name="Sterck L."/>
            <person name="Viollet A."/>
            <person name="Wang B.B."/>
            <person name="Wang K."/>
            <person name="Wang M."/>
            <person name="Wang X."/>
            <person name="Warfsmann J."/>
            <person name="Weissenbach J."/>
            <person name="White D.D."/>
            <person name="White J.D."/>
            <person name="Wiley G.B."/>
            <person name="Wincker P."/>
            <person name="Xing Y."/>
            <person name="Yang L."/>
            <person name="Yao Z."/>
            <person name="Ying F."/>
            <person name="Zhai J."/>
            <person name="Zhou L."/>
            <person name="Zuber A."/>
            <person name="Denarie J."/>
            <person name="Dixon R.A."/>
            <person name="May G.D."/>
            <person name="Schwartz D.C."/>
            <person name="Rogers J."/>
            <person name="Quetier F."/>
            <person name="Town C.D."/>
            <person name="Roe B.A."/>
        </authorList>
    </citation>
    <scope>NUCLEOTIDE SEQUENCE [LARGE SCALE GENOMIC DNA]</scope>
    <source>
        <strain evidence="2">A17</strain>
        <strain evidence="4 5">cv. Jemalong A17</strain>
    </source>
</reference>
<reference evidence="4" key="3">
    <citation type="submission" date="2015-04" db="UniProtKB">
        <authorList>
            <consortium name="EnsemblPlants"/>
        </authorList>
    </citation>
    <scope>IDENTIFICATION</scope>
    <source>
        <strain evidence="4">cv. Jemalong A17</strain>
    </source>
</reference>
<dbReference type="EnsemblPlants" id="AES98666">
    <property type="protein sequence ID" value="AES98666"/>
    <property type="gene ID" value="MTR_5g071330"/>
</dbReference>
<feature type="domain" description="PB1-like" evidence="1">
    <location>
        <begin position="1"/>
        <end position="96"/>
    </location>
</feature>
<reference evidence="2 5" key="2">
    <citation type="journal article" date="2014" name="BMC Genomics">
        <title>An improved genome release (version Mt4.0) for the model legume Medicago truncatula.</title>
        <authorList>
            <person name="Tang H."/>
            <person name="Krishnakumar V."/>
            <person name="Bidwell S."/>
            <person name="Rosen B."/>
            <person name="Chan A."/>
            <person name="Zhou S."/>
            <person name="Gentzbittel L."/>
            <person name="Childs K.L."/>
            <person name="Yandell M."/>
            <person name="Gundlach H."/>
            <person name="Mayer K.F."/>
            <person name="Schwartz D.C."/>
            <person name="Town C.D."/>
        </authorList>
    </citation>
    <scope>GENOME REANNOTATION</scope>
    <source>
        <strain evidence="4 5">cv. Jemalong A17</strain>
    </source>
</reference>
<evidence type="ECO:0000313" key="4">
    <source>
        <dbReference type="EnsemblPlants" id="AES98666"/>
    </source>
</evidence>
<sequence>MDQIFECVIHHVGDFCSFMDFEYVGPEEVLECDPNYFSYFALLTTLKRLGYQTLQSLWYYDPALEDGMIVLNSDNGCRRMQNIAHQFDRVHLYVVHLCHNLKL</sequence>
<dbReference type="Proteomes" id="UP000265566">
    <property type="component" value="Chromosome 5"/>
</dbReference>
<dbReference type="Proteomes" id="UP000002051">
    <property type="component" value="Chromosome 5"/>
</dbReference>
<reference evidence="3" key="5">
    <citation type="journal article" date="2018" name="Nat. Plants">
        <title>Whole-genome landscape of Medicago truncatula symbiotic genes.</title>
        <authorList>
            <person name="Pecrix Y."/>
            <person name="Gamas P."/>
            <person name="Carrere S."/>
        </authorList>
    </citation>
    <scope>NUCLEOTIDE SEQUENCE</scope>
    <source>
        <tissue evidence="3">Leaves</tissue>
    </source>
</reference>
<dbReference type="PaxDb" id="3880-AES98666"/>
<gene>
    <name evidence="2" type="ordered locus">MTR_5g071330</name>
    <name evidence="3" type="ORF">MtrunA17_Chr5g0430351</name>
</gene>